<dbReference type="Pfam" id="PF07963">
    <property type="entry name" value="N_methyl"/>
    <property type="match status" value="1"/>
</dbReference>
<dbReference type="RefSeq" id="WP_084669833.1">
    <property type="nucleotide sequence ID" value="NZ_CP140152.1"/>
</dbReference>
<dbReference type="SUPFAM" id="SSF54523">
    <property type="entry name" value="Pili subunits"/>
    <property type="match status" value="1"/>
</dbReference>
<gene>
    <name evidence="2" type="ORF">SR858_10400</name>
</gene>
<keyword evidence="1" id="KW-0812">Transmembrane</keyword>
<protein>
    <submittedName>
        <fullName evidence="2">Prepilin-type N-terminal cleavage/methylation domain-containing protein</fullName>
    </submittedName>
</protein>
<feature type="transmembrane region" description="Helical" evidence="1">
    <location>
        <begin position="15"/>
        <end position="35"/>
    </location>
</feature>
<name>A0ABZ0Y4S2_9BURK</name>
<organism evidence="2 3">
    <name type="scientific">Duganella zoogloeoides</name>
    <dbReference type="NCBI Taxonomy" id="75659"/>
    <lineage>
        <taxon>Bacteria</taxon>
        <taxon>Pseudomonadati</taxon>
        <taxon>Pseudomonadota</taxon>
        <taxon>Betaproteobacteria</taxon>
        <taxon>Burkholderiales</taxon>
        <taxon>Oxalobacteraceae</taxon>
        <taxon>Telluria group</taxon>
        <taxon>Duganella</taxon>
    </lineage>
</organism>
<dbReference type="PROSITE" id="PS00409">
    <property type="entry name" value="PROKAR_NTER_METHYL"/>
    <property type="match status" value="1"/>
</dbReference>
<evidence type="ECO:0000313" key="3">
    <source>
        <dbReference type="Proteomes" id="UP001326110"/>
    </source>
</evidence>
<dbReference type="GeneID" id="43166783"/>
<dbReference type="InterPro" id="IPR012902">
    <property type="entry name" value="N_methyl_site"/>
</dbReference>
<dbReference type="NCBIfam" id="TIGR02532">
    <property type="entry name" value="IV_pilin_GFxxxE"/>
    <property type="match status" value="1"/>
</dbReference>
<sequence length="173" mass="18958">MNPMTIFVTPKQRGYTLLEFAVVVVVVGVLAAVLLDRMAYYQVQAERVSLQTTVANLRSTLQIRLEQAKLPGGSLDLTMLAEENPFTWLKSKPVNYAGEYYSPSDAQIGAGNWCFDRSDKSVVYLLNNSETFSGPKTMRLKFKVKLLHLLNTSGAVGTGAGPVVGIDIEQVKA</sequence>
<dbReference type="Gene3D" id="3.30.700.10">
    <property type="entry name" value="Glycoprotein, Type 4 Pilin"/>
    <property type="match status" value="1"/>
</dbReference>
<dbReference type="Proteomes" id="UP001326110">
    <property type="component" value="Chromosome"/>
</dbReference>
<dbReference type="InterPro" id="IPR045584">
    <property type="entry name" value="Pilin-like"/>
</dbReference>
<evidence type="ECO:0000313" key="2">
    <source>
        <dbReference type="EMBL" id="WQH06708.1"/>
    </source>
</evidence>
<dbReference type="EMBL" id="CP140152">
    <property type="protein sequence ID" value="WQH06708.1"/>
    <property type="molecule type" value="Genomic_DNA"/>
</dbReference>
<keyword evidence="3" id="KW-1185">Reference proteome</keyword>
<accession>A0ABZ0Y4S2</accession>
<keyword evidence="1" id="KW-0472">Membrane</keyword>
<proteinExistence type="predicted"/>
<reference evidence="2 3" key="1">
    <citation type="submission" date="2023-11" db="EMBL/GenBank/DDBJ databases">
        <title>MicrobeMod: A computational toolkit for identifying prokaryotic methylation and restriction-modification with nanopore sequencing.</title>
        <authorList>
            <person name="Crits-Christoph A."/>
            <person name="Kang S.C."/>
            <person name="Lee H."/>
            <person name="Ostrov N."/>
        </authorList>
    </citation>
    <scope>NUCLEOTIDE SEQUENCE [LARGE SCALE GENOMIC DNA]</scope>
    <source>
        <strain evidence="2 3">ATCC 25935</strain>
    </source>
</reference>
<evidence type="ECO:0000256" key="1">
    <source>
        <dbReference type="SAM" id="Phobius"/>
    </source>
</evidence>
<keyword evidence="1" id="KW-1133">Transmembrane helix</keyword>